<gene>
    <name evidence="3" type="ORF">MRX98_13200</name>
</gene>
<accession>A0AA41UKK7</accession>
<dbReference type="GO" id="GO:0016787">
    <property type="term" value="F:hydrolase activity"/>
    <property type="evidence" value="ECO:0007669"/>
    <property type="project" value="UniProtKB-KW"/>
</dbReference>
<comment type="caution">
    <text evidence="3">The sequence shown here is derived from an EMBL/GenBank/DDBJ whole genome shotgun (WGS) entry which is preliminary data.</text>
</comment>
<keyword evidence="1" id="KW-0378">Hydrolase</keyword>
<dbReference type="InterPro" id="IPR013658">
    <property type="entry name" value="SGL"/>
</dbReference>
<dbReference type="RefSeq" id="WP_246909518.1">
    <property type="nucleotide sequence ID" value="NZ_JALJRB010000014.1"/>
</dbReference>
<keyword evidence="4" id="KW-1185">Reference proteome</keyword>
<dbReference type="EMBL" id="JALJRB010000014">
    <property type="protein sequence ID" value="MCJ8501537.1"/>
    <property type="molecule type" value="Genomic_DNA"/>
</dbReference>
<organism evidence="3 4">
    <name type="scientific">Desulfatitalea alkaliphila</name>
    <dbReference type="NCBI Taxonomy" id="2929485"/>
    <lineage>
        <taxon>Bacteria</taxon>
        <taxon>Pseudomonadati</taxon>
        <taxon>Thermodesulfobacteriota</taxon>
        <taxon>Desulfobacteria</taxon>
        <taxon>Desulfobacterales</taxon>
        <taxon>Desulfosarcinaceae</taxon>
        <taxon>Desulfatitalea</taxon>
    </lineage>
</organism>
<dbReference type="PANTHER" id="PTHR47572:SF4">
    <property type="entry name" value="LACTONASE DRP35"/>
    <property type="match status" value="1"/>
</dbReference>
<feature type="domain" description="SMP-30/Gluconolactonase/LRE-like region" evidence="2">
    <location>
        <begin position="17"/>
        <end position="269"/>
    </location>
</feature>
<dbReference type="Pfam" id="PF08450">
    <property type="entry name" value="SGL"/>
    <property type="match status" value="1"/>
</dbReference>
<dbReference type="Gene3D" id="2.120.10.30">
    <property type="entry name" value="TolB, C-terminal domain"/>
    <property type="match status" value="1"/>
</dbReference>
<dbReference type="InterPro" id="IPR011042">
    <property type="entry name" value="6-blade_b-propeller_TolB-like"/>
</dbReference>
<dbReference type="Proteomes" id="UP001165427">
    <property type="component" value="Unassembled WGS sequence"/>
</dbReference>
<proteinExistence type="predicted"/>
<protein>
    <submittedName>
        <fullName evidence="3">SMP-30/gluconolactonase/LRE family protein</fullName>
    </submittedName>
</protein>
<dbReference type="InterPro" id="IPR051262">
    <property type="entry name" value="SMP-30/CGR1_Lactonase"/>
</dbReference>
<evidence type="ECO:0000313" key="3">
    <source>
        <dbReference type="EMBL" id="MCJ8501537.1"/>
    </source>
</evidence>
<evidence type="ECO:0000256" key="1">
    <source>
        <dbReference type="ARBA" id="ARBA00022801"/>
    </source>
</evidence>
<dbReference type="AlphaFoldDB" id="A0AA41UKK7"/>
<evidence type="ECO:0000259" key="2">
    <source>
        <dbReference type="Pfam" id="PF08450"/>
    </source>
</evidence>
<evidence type="ECO:0000313" key="4">
    <source>
        <dbReference type="Proteomes" id="UP001165427"/>
    </source>
</evidence>
<sequence length="299" mass="32104">MNPTAFSTLVSGYTFFEGPRWHEDRLWLSDFYSHQVIAVDMQGRVETIAEVPHQPSGLGWLPDGRLLIVSMGDRTVLRREPDGTLEVHADLGQIARGPANDMVVDSKGRAYVGNFGFDLMGRGELQTADLALVHPDGTAQVAAQGLFFPNGSMITPDGKTLLVNETFGNRISAFSIAEDGTLGPRRDWACFGPAPEGRTMEMLLPQAKVAADGGALDADGAVWVADAMGKRVLRVAEGGRILDEIRTDPQGVFACMLGGPERRTLFLCVAPDFDAKRRTAAREAAVWSVAVAVPGAGLP</sequence>
<dbReference type="SUPFAM" id="SSF63829">
    <property type="entry name" value="Calcium-dependent phosphotriesterase"/>
    <property type="match status" value="1"/>
</dbReference>
<reference evidence="3" key="1">
    <citation type="submission" date="2022-04" db="EMBL/GenBank/DDBJ databases">
        <title>Desulfatitalea alkaliphila sp. nov., a novel anaerobic sulfate-reducing bacterium isolated from terrestrial mud volcano, Taman Peninsula, Russia.</title>
        <authorList>
            <person name="Khomyakova M.A."/>
            <person name="Merkel A.Y."/>
            <person name="Slobodkin A.I."/>
        </authorList>
    </citation>
    <scope>NUCLEOTIDE SEQUENCE</scope>
    <source>
        <strain evidence="3">M08but</strain>
    </source>
</reference>
<dbReference type="PANTHER" id="PTHR47572">
    <property type="entry name" value="LIPOPROTEIN-RELATED"/>
    <property type="match status" value="1"/>
</dbReference>
<name>A0AA41UKK7_9BACT</name>